<gene>
    <name evidence="1" type="primary">LOC109104319</name>
</gene>
<proteinExistence type="predicted"/>
<protein>
    <submittedName>
        <fullName evidence="1">Uncharacterized protein LOC109104319 isoform X2</fullName>
    </submittedName>
</protein>
<name>A0A9Q9YWJ3_CYPCA</name>
<dbReference type="AlphaFoldDB" id="A0A9Q9YWJ3"/>
<dbReference type="GeneID" id="109104319"/>
<sequence length="315" mass="34904">MTPASHLSRGREKISAFFHALLESKNQRVLESITRSPANGIPMVSATDPAVIDNLGESNESVEKQGKNKTEITLESFGADDPLNRTEEVSLKKNHSTIMHFTVLQGTGLLTTELGQNQRNGSEHEPKDQKNLLSSSSLILNTPLQVKSTSQVIVNKMAESSKNPSTNGPKPFGVSLKLPDSMFLFSSLKLSPAKIPDATTLNYFSNMVTAAGKMHVTKQFVASWLISDYHVSVQRIVSARDGLKSKSIFHTKSSKERQIKPTLHTSPTRFLHRLNKSDFSLAAQNFASFLKTSHLCTKEVRTSNFTVMETEWIIF</sequence>
<evidence type="ECO:0000313" key="1">
    <source>
        <dbReference type="RefSeq" id="XP_042627071.1"/>
    </source>
</evidence>
<organism evidence="1">
    <name type="scientific">Cyprinus carpio</name>
    <name type="common">Common carp</name>
    <dbReference type="NCBI Taxonomy" id="7962"/>
    <lineage>
        <taxon>Eukaryota</taxon>
        <taxon>Metazoa</taxon>
        <taxon>Chordata</taxon>
        <taxon>Craniata</taxon>
        <taxon>Vertebrata</taxon>
        <taxon>Euteleostomi</taxon>
        <taxon>Actinopterygii</taxon>
        <taxon>Neopterygii</taxon>
        <taxon>Teleostei</taxon>
        <taxon>Ostariophysi</taxon>
        <taxon>Cypriniformes</taxon>
        <taxon>Cyprinidae</taxon>
        <taxon>Cyprininae</taxon>
        <taxon>Cyprinus</taxon>
    </lineage>
</organism>
<accession>A0A9Q9YWJ3</accession>
<dbReference type="RefSeq" id="XP_042627071.1">
    <property type="nucleotide sequence ID" value="XM_042771137.1"/>
</dbReference>
<reference evidence="1" key="1">
    <citation type="submission" date="2025-08" db="UniProtKB">
        <authorList>
            <consortium name="RefSeq"/>
        </authorList>
    </citation>
    <scope>IDENTIFICATION</scope>
    <source>
        <tissue evidence="1">Muscle</tissue>
    </source>
</reference>
<dbReference type="Proteomes" id="UP001155660">
    <property type="component" value="Chromosome A15"/>
</dbReference>